<evidence type="ECO:0000259" key="4">
    <source>
        <dbReference type="Pfam" id="PF22725"/>
    </source>
</evidence>
<gene>
    <name evidence="5" type="ORF">A4R35_07835</name>
</gene>
<comment type="caution">
    <text evidence="5">The sequence shown here is derived from an EMBL/GenBank/DDBJ whole genome shotgun (WGS) entry which is preliminary data.</text>
</comment>
<dbReference type="Gene3D" id="3.40.50.720">
    <property type="entry name" value="NAD(P)-binding Rossmann-like Domain"/>
    <property type="match status" value="1"/>
</dbReference>
<evidence type="ECO:0000256" key="2">
    <source>
        <dbReference type="ARBA" id="ARBA00023002"/>
    </source>
</evidence>
<dbReference type="Pfam" id="PF22725">
    <property type="entry name" value="GFO_IDH_MocA_C3"/>
    <property type="match status" value="1"/>
</dbReference>
<dbReference type="AlphaFoldDB" id="A0A328VH65"/>
<dbReference type="Gene3D" id="3.30.360.10">
    <property type="entry name" value="Dihydrodipicolinate Reductase, domain 2"/>
    <property type="match status" value="1"/>
</dbReference>
<evidence type="ECO:0000313" key="6">
    <source>
        <dbReference type="Proteomes" id="UP000248706"/>
    </source>
</evidence>
<evidence type="ECO:0000313" key="5">
    <source>
        <dbReference type="EMBL" id="RAQ95442.1"/>
    </source>
</evidence>
<dbReference type="PANTHER" id="PTHR22604">
    <property type="entry name" value="OXIDOREDUCTASES"/>
    <property type="match status" value="1"/>
</dbReference>
<dbReference type="EMBL" id="MCIF01000002">
    <property type="protein sequence ID" value="RAQ95442.1"/>
    <property type="molecule type" value="Genomic_DNA"/>
</dbReference>
<dbReference type="GO" id="GO:0000166">
    <property type="term" value="F:nucleotide binding"/>
    <property type="evidence" value="ECO:0007669"/>
    <property type="project" value="InterPro"/>
</dbReference>
<dbReference type="Pfam" id="PF01408">
    <property type="entry name" value="GFO_IDH_MocA"/>
    <property type="match status" value="1"/>
</dbReference>
<dbReference type="SUPFAM" id="SSF51735">
    <property type="entry name" value="NAD(P)-binding Rossmann-fold domains"/>
    <property type="match status" value="1"/>
</dbReference>
<name>A0A328VH65_9CHLR</name>
<dbReference type="InterPro" id="IPR036291">
    <property type="entry name" value="NAD(P)-bd_dom_sf"/>
</dbReference>
<proteinExistence type="inferred from homology"/>
<keyword evidence="6" id="KW-1185">Reference proteome</keyword>
<dbReference type="SUPFAM" id="SSF55347">
    <property type="entry name" value="Glyceraldehyde-3-phosphate dehydrogenase-like, C-terminal domain"/>
    <property type="match status" value="1"/>
</dbReference>
<comment type="similarity">
    <text evidence="1">Belongs to the Gfo/Idh/MocA family.</text>
</comment>
<organism evidence="5 6">
    <name type="scientific">Thermogemmatispora tikiterensis</name>
    <dbReference type="NCBI Taxonomy" id="1825093"/>
    <lineage>
        <taxon>Bacteria</taxon>
        <taxon>Bacillati</taxon>
        <taxon>Chloroflexota</taxon>
        <taxon>Ktedonobacteria</taxon>
        <taxon>Thermogemmatisporales</taxon>
        <taxon>Thermogemmatisporaceae</taxon>
        <taxon>Thermogemmatispora</taxon>
    </lineage>
</organism>
<feature type="domain" description="Gfo/Idh/MocA-like oxidoreductase N-terminal" evidence="3">
    <location>
        <begin position="13"/>
        <end position="131"/>
    </location>
</feature>
<keyword evidence="2" id="KW-0560">Oxidoreductase</keyword>
<evidence type="ECO:0000259" key="3">
    <source>
        <dbReference type="Pfam" id="PF01408"/>
    </source>
</evidence>
<evidence type="ECO:0000256" key="1">
    <source>
        <dbReference type="ARBA" id="ARBA00010928"/>
    </source>
</evidence>
<accession>A0A328VH65</accession>
<dbReference type="GO" id="GO:0016491">
    <property type="term" value="F:oxidoreductase activity"/>
    <property type="evidence" value="ECO:0007669"/>
    <property type="project" value="UniProtKB-KW"/>
</dbReference>
<dbReference type="Proteomes" id="UP000248706">
    <property type="component" value="Unassembled WGS sequence"/>
</dbReference>
<sequence length="336" mass="36947">MQSELHSAEAPVKWGILGAASVALKRVIPAIQAASNAQLVAIASREPDRVRLQLSAPPAVRIYSDYESLLADEGVEAVYVPLPNSMHAEWSMRALKAGKHVLCEKPLALTVEQGLSMLQTARAQGRLLMEAFMYRFHPQMLWVMEQISEGLIGAVKLVRSSFYFDLRSRPQDIRLQTTLGGGSLVDVGCYSLNLCRAIYGRAPLAVGARVYAPARGEVERAVVAFLDFGEGRFALIDSSFELPTRQLAEIIGENGTLLLNGPFTPGQIETTVTLTIGEQIIVRRFPPSDPYRLEIEHFGSCLRTGRPPLLQLEESLENLATVEAIYRSAGYQWPPG</sequence>
<dbReference type="PANTHER" id="PTHR22604:SF105">
    <property type="entry name" value="TRANS-1,2-DIHYDROBENZENE-1,2-DIOL DEHYDROGENASE"/>
    <property type="match status" value="1"/>
</dbReference>
<protein>
    <recommendedName>
        <fullName evidence="7">Oxidoreductase</fullName>
    </recommendedName>
</protein>
<evidence type="ECO:0008006" key="7">
    <source>
        <dbReference type="Google" id="ProtNLM"/>
    </source>
</evidence>
<dbReference type="RefSeq" id="WP_189361517.1">
    <property type="nucleotide sequence ID" value="NZ_MCIF01000002.1"/>
</dbReference>
<feature type="domain" description="GFO/IDH/MocA-like oxidoreductase" evidence="4">
    <location>
        <begin position="143"/>
        <end position="257"/>
    </location>
</feature>
<dbReference type="InterPro" id="IPR000683">
    <property type="entry name" value="Gfo/Idh/MocA-like_OxRdtase_N"/>
</dbReference>
<reference evidence="5 6" key="1">
    <citation type="submission" date="2016-08" db="EMBL/GenBank/DDBJ databases">
        <title>Analysis of Carbohydrate Active Enzymes in Thermogemmatispora T81 Reveals Carbohydrate Degradation Ability.</title>
        <authorList>
            <person name="Tomazini A."/>
            <person name="Lal S."/>
            <person name="Stott M."/>
            <person name="Henrissat B."/>
            <person name="Polikarpov I."/>
            <person name="Sparling R."/>
            <person name="Levin D.B."/>
        </authorList>
    </citation>
    <scope>NUCLEOTIDE SEQUENCE [LARGE SCALE GENOMIC DNA]</scope>
    <source>
        <strain evidence="5 6">T81</strain>
    </source>
</reference>
<dbReference type="InterPro" id="IPR050984">
    <property type="entry name" value="Gfo/Idh/MocA_domain"/>
</dbReference>
<dbReference type="InterPro" id="IPR055170">
    <property type="entry name" value="GFO_IDH_MocA-like_dom"/>
</dbReference>